<dbReference type="InterPro" id="IPR001851">
    <property type="entry name" value="ABC_transp_permease"/>
</dbReference>
<evidence type="ECO:0000256" key="7">
    <source>
        <dbReference type="ARBA" id="ARBA00023136"/>
    </source>
</evidence>
<name>A0A1H4GTJ8_9BURK</name>
<comment type="similarity">
    <text evidence="8">Belongs to the binding-protein-dependent transport system permease family. LivHM subfamily.</text>
</comment>
<feature type="transmembrane region" description="Helical" evidence="9">
    <location>
        <begin position="96"/>
        <end position="114"/>
    </location>
</feature>
<evidence type="ECO:0000256" key="2">
    <source>
        <dbReference type="ARBA" id="ARBA00022448"/>
    </source>
</evidence>
<feature type="transmembrane region" description="Helical" evidence="9">
    <location>
        <begin position="257"/>
        <end position="277"/>
    </location>
</feature>
<dbReference type="GO" id="GO:0006865">
    <property type="term" value="P:amino acid transport"/>
    <property type="evidence" value="ECO:0007669"/>
    <property type="project" value="UniProtKB-KW"/>
</dbReference>
<proteinExistence type="inferred from homology"/>
<evidence type="ECO:0000256" key="6">
    <source>
        <dbReference type="ARBA" id="ARBA00022989"/>
    </source>
</evidence>
<evidence type="ECO:0000256" key="3">
    <source>
        <dbReference type="ARBA" id="ARBA00022475"/>
    </source>
</evidence>
<dbReference type="GO" id="GO:0022857">
    <property type="term" value="F:transmembrane transporter activity"/>
    <property type="evidence" value="ECO:0007669"/>
    <property type="project" value="InterPro"/>
</dbReference>
<feature type="transmembrane region" description="Helical" evidence="9">
    <location>
        <begin position="6"/>
        <end position="27"/>
    </location>
</feature>
<evidence type="ECO:0000256" key="9">
    <source>
        <dbReference type="SAM" id="Phobius"/>
    </source>
</evidence>
<reference evidence="11" key="1">
    <citation type="submission" date="2016-10" db="EMBL/GenBank/DDBJ databases">
        <authorList>
            <person name="Varghese N."/>
            <person name="Submissions S."/>
        </authorList>
    </citation>
    <scope>NUCLEOTIDE SEQUENCE [LARGE SCALE GENOMIC DNA]</scope>
    <source>
        <strain evidence="11">LMG 24000</strain>
    </source>
</reference>
<feature type="transmembrane region" description="Helical" evidence="9">
    <location>
        <begin position="189"/>
        <end position="212"/>
    </location>
</feature>
<dbReference type="RefSeq" id="WP_090535564.1">
    <property type="nucleotide sequence ID" value="NZ_FNRQ01000006.1"/>
</dbReference>
<keyword evidence="5" id="KW-0029">Amino-acid transport</keyword>
<feature type="transmembrane region" description="Helical" evidence="9">
    <location>
        <begin position="60"/>
        <end position="84"/>
    </location>
</feature>
<keyword evidence="7 9" id="KW-0472">Membrane</keyword>
<dbReference type="AlphaFoldDB" id="A0A1H4GTJ8"/>
<evidence type="ECO:0000256" key="1">
    <source>
        <dbReference type="ARBA" id="ARBA00004651"/>
    </source>
</evidence>
<sequence length="289" mass="30984">MSAVVFIALYGVSYGMLLFMMSVGLVITMGLMRVINVAHGAFAAAGGYATYFLMTHYAVPFVLATLLSMVGIAIVGAVIERTLLASLYGASELDQVLLTTGLMFVSMATLNFIFGPDPIPFQTPDFMTGSVHLPGNDFPVYRLFIVAVGLLIMLLLYLLLERTNLGSQLKAAVGNRSMTQAMGIDVRRLFTSTFMLGAALAALAGSIGFAILPLEPTYPFKYLIIVLVIVALTGFGNTKGAARWSLLVGIVDTACRYLAPSAGSYVVYLILVVILVSRDMGLFKEWSAS</sequence>
<dbReference type="CDD" id="cd06582">
    <property type="entry name" value="TM_PBP1_LivH_like"/>
    <property type="match status" value="1"/>
</dbReference>
<keyword evidence="2" id="KW-0813">Transport</keyword>
<dbReference type="Pfam" id="PF02653">
    <property type="entry name" value="BPD_transp_2"/>
    <property type="match status" value="1"/>
</dbReference>
<evidence type="ECO:0000313" key="11">
    <source>
        <dbReference type="Proteomes" id="UP000198638"/>
    </source>
</evidence>
<feature type="transmembrane region" description="Helical" evidence="9">
    <location>
        <begin position="218"/>
        <end position="236"/>
    </location>
</feature>
<dbReference type="PANTHER" id="PTHR11795">
    <property type="entry name" value="BRANCHED-CHAIN AMINO ACID TRANSPORT SYSTEM PERMEASE PROTEIN LIVH"/>
    <property type="match status" value="1"/>
</dbReference>
<dbReference type="OrthoDB" id="9807115at2"/>
<dbReference type="Proteomes" id="UP000198638">
    <property type="component" value="Unassembled WGS sequence"/>
</dbReference>
<feature type="transmembrane region" description="Helical" evidence="9">
    <location>
        <begin position="140"/>
        <end position="160"/>
    </location>
</feature>
<keyword evidence="4 9" id="KW-0812">Transmembrane</keyword>
<dbReference type="EMBL" id="FNRQ01000006">
    <property type="protein sequence ID" value="SEB12178.1"/>
    <property type="molecule type" value="Genomic_DNA"/>
</dbReference>
<gene>
    <name evidence="10" type="ORF">SAMN05192564_106275</name>
</gene>
<protein>
    <submittedName>
        <fullName evidence="10">Amino acid/amide ABC transporter membrane protein 1, HAAT family</fullName>
    </submittedName>
</protein>
<organism evidence="10 11">
    <name type="scientific">Paraburkholderia sartisoli</name>
    <dbReference type="NCBI Taxonomy" id="83784"/>
    <lineage>
        <taxon>Bacteria</taxon>
        <taxon>Pseudomonadati</taxon>
        <taxon>Pseudomonadota</taxon>
        <taxon>Betaproteobacteria</taxon>
        <taxon>Burkholderiales</taxon>
        <taxon>Burkholderiaceae</taxon>
        <taxon>Paraburkholderia</taxon>
    </lineage>
</organism>
<keyword evidence="11" id="KW-1185">Reference proteome</keyword>
<evidence type="ECO:0000256" key="4">
    <source>
        <dbReference type="ARBA" id="ARBA00022692"/>
    </source>
</evidence>
<keyword evidence="6 9" id="KW-1133">Transmembrane helix</keyword>
<dbReference type="GO" id="GO:0005886">
    <property type="term" value="C:plasma membrane"/>
    <property type="evidence" value="ECO:0007669"/>
    <property type="project" value="UniProtKB-SubCell"/>
</dbReference>
<dbReference type="PANTHER" id="PTHR11795:SF442">
    <property type="entry name" value="ABC TRANSPORTER ATP-BINDING PROTEIN"/>
    <property type="match status" value="1"/>
</dbReference>
<feature type="transmembrane region" description="Helical" evidence="9">
    <location>
        <begin position="34"/>
        <end position="54"/>
    </location>
</feature>
<dbReference type="InterPro" id="IPR052157">
    <property type="entry name" value="BCAA_transport_permease"/>
</dbReference>
<comment type="subcellular location">
    <subcellularLocation>
        <location evidence="1">Cell membrane</location>
        <topology evidence="1">Multi-pass membrane protein</topology>
    </subcellularLocation>
</comment>
<evidence type="ECO:0000256" key="8">
    <source>
        <dbReference type="ARBA" id="ARBA00037998"/>
    </source>
</evidence>
<accession>A0A1H4GTJ8</accession>
<evidence type="ECO:0000256" key="5">
    <source>
        <dbReference type="ARBA" id="ARBA00022970"/>
    </source>
</evidence>
<evidence type="ECO:0000313" key="10">
    <source>
        <dbReference type="EMBL" id="SEB12178.1"/>
    </source>
</evidence>
<dbReference type="STRING" id="83784.SAMN05192564_106275"/>
<keyword evidence="3" id="KW-1003">Cell membrane</keyword>